<keyword evidence="1" id="KW-1133">Transmembrane helix</keyword>
<evidence type="ECO:0000313" key="4">
    <source>
        <dbReference type="Proteomes" id="UP000095350"/>
    </source>
</evidence>
<feature type="transmembrane region" description="Helical" evidence="1">
    <location>
        <begin position="355"/>
        <end position="378"/>
    </location>
</feature>
<feature type="transmembrane region" description="Helical" evidence="1">
    <location>
        <begin position="126"/>
        <end position="145"/>
    </location>
</feature>
<reference evidence="3 4" key="1">
    <citation type="submission" date="2015-09" db="EMBL/GenBank/DDBJ databases">
        <authorList>
            <consortium name="Pathogen Informatics"/>
        </authorList>
    </citation>
    <scope>NUCLEOTIDE SEQUENCE [LARGE SCALE GENOMIC DNA]</scope>
    <source>
        <strain evidence="3 4">2789STDY5834960</strain>
    </source>
</reference>
<evidence type="ECO:0000259" key="2">
    <source>
        <dbReference type="Pfam" id="PF13231"/>
    </source>
</evidence>
<protein>
    <recommendedName>
        <fullName evidence="2">Glycosyltransferase RgtA/B/C/D-like domain-containing protein</fullName>
    </recommendedName>
</protein>
<dbReference type="AlphaFoldDB" id="A0A173TTS7"/>
<keyword evidence="1" id="KW-0812">Transmembrane</keyword>
<evidence type="ECO:0000313" key="3">
    <source>
        <dbReference type="EMBL" id="CUN05699.1"/>
    </source>
</evidence>
<sequence length="717" mass="83430">MVIDTLRKSISYGLLLISIVIYSAGNRTAGDYVFKGAVAALCISVIIALVSKTYKKKTIKETWQLTIVYIYGISFYIFALISDVTNKERYKLIVIEAFLLILQGCWIGLSIWTNGKIKKKIRWSRGKIYLPLVVIACVFAGMIYIQSKEMYRWDSLDYAQQVLAMAQQFDFTLSSLQVINYGHISMGFAAVYEYGYFIFRGNVNCLIWINLILGMLTGISVYVILRETYPRRKSYYLVLATCMVVVMPLYYGVNGAISTDYIMTNFFIYFLLAHKKKYQFMQFVTAFIMVMTKETAVVLLAAFSFCYLFLEMTERRSERKYKIILEKGISFLPVILWGVILFTKQNSMWLDRERILNVKVLGVGIVLLIAGLMILFLIYRKWNENTAKLFQYTIIGIIIAGMIFSILYPRVEAAYGPMEKLNSIGFLGIGYIALRLKNLFLLNFQWVYWCIIAAFLWIDIKRAGRIWNNKYVISLSMAVLMFVIVHCIYLTYTHPRYYQPIVLLIGMYAAVLLLAYRKTVARNAMIITAMLSFCQNFAGFDLVSKYAYATVDTGNGTLLTTSYCKKELPYSDACVYNFQYTYLNQLLLQFVQDVRPGEKTLFIMEDVTYPYSNGKRAKYAVWGFLWYSEYAGKIYFDGANLNNFKQDGDVKVRVKTFNSENTIDLSRYNRVYYIKIPEKTDEEKTTQWFLENYRVEKYRTYKIMNWEMDTYAVYGTK</sequence>
<proteinExistence type="predicted"/>
<dbReference type="PaxDb" id="166486-ERS852572_01716"/>
<organism evidence="3 4">
    <name type="scientific">Roseburia intestinalis</name>
    <dbReference type="NCBI Taxonomy" id="166486"/>
    <lineage>
        <taxon>Bacteria</taxon>
        <taxon>Bacillati</taxon>
        <taxon>Bacillota</taxon>
        <taxon>Clostridia</taxon>
        <taxon>Lachnospirales</taxon>
        <taxon>Lachnospiraceae</taxon>
        <taxon>Roseburia</taxon>
    </lineage>
</organism>
<gene>
    <name evidence="3" type="ORF">ERS852572_01716</name>
</gene>
<dbReference type="InterPro" id="IPR038731">
    <property type="entry name" value="RgtA/B/C-like"/>
</dbReference>
<name>A0A173TTS7_9FIRM</name>
<keyword evidence="1" id="KW-0472">Membrane</keyword>
<feature type="transmembrane region" description="Helical" evidence="1">
    <location>
        <begin position="497"/>
        <end position="516"/>
    </location>
</feature>
<feature type="transmembrane region" description="Helical" evidence="1">
    <location>
        <begin position="322"/>
        <end position="343"/>
    </location>
</feature>
<feature type="transmembrane region" description="Helical" evidence="1">
    <location>
        <begin position="206"/>
        <end position="225"/>
    </location>
</feature>
<feature type="transmembrane region" description="Helical" evidence="1">
    <location>
        <begin position="93"/>
        <end position="114"/>
    </location>
</feature>
<dbReference type="STRING" id="166486.ERS852572_01716"/>
<feature type="transmembrane region" description="Helical" evidence="1">
    <location>
        <begin position="62"/>
        <end position="81"/>
    </location>
</feature>
<feature type="domain" description="Glycosyltransferase RgtA/B/C/D-like" evidence="2">
    <location>
        <begin position="192"/>
        <end position="335"/>
    </location>
</feature>
<feature type="transmembrane region" description="Helical" evidence="1">
    <location>
        <begin position="390"/>
        <end position="408"/>
    </location>
</feature>
<feature type="transmembrane region" description="Helical" evidence="1">
    <location>
        <begin position="286"/>
        <end position="310"/>
    </location>
</feature>
<dbReference type="EMBL" id="CYXZ01000011">
    <property type="protein sequence ID" value="CUN05699.1"/>
    <property type="molecule type" value="Genomic_DNA"/>
</dbReference>
<accession>A0A173TTS7</accession>
<feature type="transmembrane region" description="Helical" evidence="1">
    <location>
        <begin position="442"/>
        <end position="460"/>
    </location>
</feature>
<feature type="transmembrane region" description="Helical" evidence="1">
    <location>
        <begin position="472"/>
        <end position="491"/>
    </location>
</feature>
<feature type="transmembrane region" description="Helical" evidence="1">
    <location>
        <begin position="9"/>
        <end position="26"/>
    </location>
</feature>
<evidence type="ECO:0000256" key="1">
    <source>
        <dbReference type="SAM" id="Phobius"/>
    </source>
</evidence>
<feature type="transmembrane region" description="Helical" evidence="1">
    <location>
        <begin position="234"/>
        <end position="251"/>
    </location>
</feature>
<dbReference type="Proteomes" id="UP000095350">
    <property type="component" value="Unassembled WGS sequence"/>
</dbReference>
<dbReference type="Pfam" id="PF13231">
    <property type="entry name" value="PMT_2"/>
    <property type="match status" value="1"/>
</dbReference>
<feature type="transmembrane region" description="Helical" evidence="1">
    <location>
        <begin position="32"/>
        <end position="50"/>
    </location>
</feature>